<sequence>MKFSALVVTTASIIAITNVRIAAGAFYCKTLKTQDTCNQDQRCEWFDWSRDCMPVDSYCETFKDLNECYKADCAKDPISNQCTSKFSARK</sequence>
<accession>A0A077WIB7</accession>
<gene>
    <name evidence="2" type="ORF">LRAMOSA09437</name>
</gene>
<feature type="chain" id="PRO_5001726280" description="Extracellular membrane protein CFEM domain-containing protein" evidence="1">
    <location>
        <begin position="25"/>
        <end position="90"/>
    </location>
</feature>
<protein>
    <recommendedName>
        <fullName evidence="3">Extracellular membrane protein CFEM domain-containing protein</fullName>
    </recommendedName>
</protein>
<dbReference type="AlphaFoldDB" id="A0A077WIB7"/>
<name>A0A077WIB7_9FUNG</name>
<reference evidence="2" key="1">
    <citation type="journal article" date="2014" name="Genome Announc.">
        <title>De novo whole-genome sequence and genome annotation of Lichtheimia ramosa.</title>
        <authorList>
            <person name="Linde J."/>
            <person name="Schwartze V."/>
            <person name="Binder U."/>
            <person name="Lass-Florl C."/>
            <person name="Voigt K."/>
            <person name="Horn F."/>
        </authorList>
    </citation>
    <scope>NUCLEOTIDE SEQUENCE</scope>
    <source>
        <strain evidence="2">JMRC FSU:6197</strain>
    </source>
</reference>
<organism evidence="2">
    <name type="scientific">Lichtheimia ramosa</name>
    <dbReference type="NCBI Taxonomy" id="688394"/>
    <lineage>
        <taxon>Eukaryota</taxon>
        <taxon>Fungi</taxon>
        <taxon>Fungi incertae sedis</taxon>
        <taxon>Mucoromycota</taxon>
        <taxon>Mucoromycotina</taxon>
        <taxon>Mucoromycetes</taxon>
        <taxon>Mucorales</taxon>
        <taxon>Lichtheimiaceae</taxon>
        <taxon>Lichtheimia</taxon>
    </lineage>
</organism>
<evidence type="ECO:0008006" key="3">
    <source>
        <dbReference type="Google" id="ProtNLM"/>
    </source>
</evidence>
<evidence type="ECO:0000313" key="2">
    <source>
        <dbReference type="EMBL" id="CDS06914.1"/>
    </source>
</evidence>
<evidence type="ECO:0000256" key="1">
    <source>
        <dbReference type="SAM" id="SignalP"/>
    </source>
</evidence>
<feature type="signal peptide" evidence="1">
    <location>
        <begin position="1"/>
        <end position="24"/>
    </location>
</feature>
<keyword evidence="1" id="KW-0732">Signal</keyword>
<proteinExistence type="predicted"/>
<dbReference type="EMBL" id="LK023322">
    <property type="protein sequence ID" value="CDS06914.1"/>
    <property type="molecule type" value="Genomic_DNA"/>
</dbReference>